<dbReference type="AlphaFoldDB" id="A0A1I7MWR4"/>
<dbReference type="InterPro" id="IPR009380">
    <property type="entry name" value="DUF1036"/>
</dbReference>
<feature type="chain" id="PRO_5011728699" evidence="1">
    <location>
        <begin position="30"/>
        <end position="148"/>
    </location>
</feature>
<reference evidence="3" key="1">
    <citation type="submission" date="2016-10" db="EMBL/GenBank/DDBJ databases">
        <authorList>
            <person name="Varghese N."/>
            <person name="Submissions S."/>
        </authorList>
    </citation>
    <scope>NUCLEOTIDE SEQUENCE [LARGE SCALE GENOMIC DNA]</scope>
    <source>
        <strain evidence="3">DSM 1565</strain>
    </source>
</reference>
<evidence type="ECO:0000256" key="1">
    <source>
        <dbReference type="SAM" id="SignalP"/>
    </source>
</evidence>
<dbReference type="Proteomes" id="UP000199423">
    <property type="component" value="Unassembled WGS sequence"/>
</dbReference>
<name>A0A1I7MWR4_9HYPH</name>
<feature type="signal peptide" evidence="1">
    <location>
        <begin position="1"/>
        <end position="29"/>
    </location>
</feature>
<keyword evidence="1" id="KW-0732">Signal</keyword>
<accession>A0A1I7MWR4</accession>
<proteinExistence type="predicted"/>
<gene>
    <name evidence="2" type="ORF">SAMN04488557_0602</name>
</gene>
<evidence type="ECO:0000313" key="2">
    <source>
        <dbReference type="EMBL" id="SFV26815.1"/>
    </source>
</evidence>
<organism evidence="2 3">
    <name type="scientific">Hyphomicrobium facile</name>
    <dbReference type="NCBI Taxonomy" id="51670"/>
    <lineage>
        <taxon>Bacteria</taxon>
        <taxon>Pseudomonadati</taxon>
        <taxon>Pseudomonadota</taxon>
        <taxon>Alphaproteobacteria</taxon>
        <taxon>Hyphomicrobiales</taxon>
        <taxon>Hyphomicrobiaceae</taxon>
        <taxon>Hyphomicrobium</taxon>
    </lineage>
</organism>
<keyword evidence="3" id="KW-1185">Reference proteome</keyword>
<dbReference type="STRING" id="51670.SAMN04488557_0602"/>
<dbReference type="EMBL" id="FPCH01000001">
    <property type="protein sequence ID" value="SFV26815.1"/>
    <property type="molecule type" value="Genomic_DNA"/>
</dbReference>
<dbReference type="Pfam" id="PF06282">
    <property type="entry name" value="DUF1036"/>
    <property type="match status" value="1"/>
</dbReference>
<evidence type="ECO:0000313" key="3">
    <source>
        <dbReference type="Proteomes" id="UP000199423"/>
    </source>
</evidence>
<protein>
    <submittedName>
        <fullName evidence="2">Uncharacterized membrane protein</fullName>
    </submittedName>
</protein>
<sequence length="148" mass="16569">MPLRFRMRTLRRNFALLLGFCLYATAAHADLKLCNATSSRVGVAIGYQDTSGWATEGWWNIASQTCETLLKGALPSRFVYVHAVDYDRGGEWGGKNDMCTTEKSFAIRGVQDCIKRGYKRTGFFEVDTGEAKEWTIRLTDPGQGKADK</sequence>